<dbReference type="EMBL" id="CP149822">
    <property type="protein sequence ID" value="WZN39119.1"/>
    <property type="molecule type" value="Genomic_DNA"/>
</dbReference>
<dbReference type="PANTHER" id="PTHR44825">
    <property type="match status" value="1"/>
</dbReference>
<feature type="domain" description="J" evidence="3">
    <location>
        <begin position="3"/>
        <end position="68"/>
    </location>
</feature>
<dbReference type="PRINTS" id="PR00625">
    <property type="entry name" value="JDOMAIN"/>
</dbReference>
<evidence type="ECO:0000313" key="4">
    <source>
        <dbReference type="EMBL" id="WZN39119.1"/>
    </source>
</evidence>
<feature type="region of interest" description="Disordered" evidence="1">
    <location>
        <begin position="65"/>
        <end position="111"/>
    </location>
</feature>
<organism evidence="4 5">
    <name type="scientific">Chitinophaga pollutisoli</name>
    <dbReference type="NCBI Taxonomy" id="3133966"/>
    <lineage>
        <taxon>Bacteria</taxon>
        <taxon>Pseudomonadati</taxon>
        <taxon>Bacteroidota</taxon>
        <taxon>Chitinophagia</taxon>
        <taxon>Chitinophagales</taxon>
        <taxon>Chitinophagaceae</taxon>
        <taxon>Chitinophaga</taxon>
    </lineage>
</organism>
<dbReference type="Proteomes" id="UP001485459">
    <property type="component" value="Chromosome"/>
</dbReference>
<dbReference type="SUPFAM" id="SSF46565">
    <property type="entry name" value="Chaperone J-domain"/>
    <property type="match status" value="1"/>
</dbReference>
<accession>A0ABZ2YI84</accession>
<dbReference type="Pfam" id="PF00226">
    <property type="entry name" value="DnaJ"/>
    <property type="match status" value="1"/>
</dbReference>
<dbReference type="InterPro" id="IPR052763">
    <property type="entry name" value="DnaJ_C4"/>
</dbReference>
<dbReference type="SMART" id="SM00271">
    <property type="entry name" value="DnaJ"/>
    <property type="match status" value="1"/>
</dbReference>
<evidence type="ECO:0000313" key="5">
    <source>
        <dbReference type="Proteomes" id="UP001485459"/>
    </source>
</evidence>
<feature type="compositionally biased region" description="Pro residues" evidence="1">
    <location>
        <begin position="100"/>
        <end position="111"/>
    </location>
</feature>
<evidence type="ECO:0000256" key="1">
    <source>
        <dbReference type="SAM" id="MobiDB-lite"/>
    </source>
</evidence>
<dbReference type="PROSITE" id="PS50076">
    <property type="entry name" value="DNAJ_2"/>
    <property type="match status" value="1"/>
</dbReference>
<keyword evidence="5" id="KW-1185">Reference proteome</keyword>
<gene>
    <name evidence="4" type="ORF">WJU16_14015</name>
</gene>
<keyword evidence="2" id="KW-1133">Transmembrane helix</keyword>
<protein>
    <submittedName>
        <fullName evidence="4">J domain-containing protein</fullName>
    </submittedName>
</protein>
<keyword evidence="2" id="KW-0472">Membrane</keyword>
<sequence>MPTLYQILGVPENATPAFMKTAFRKLSMQYHPDRNPGNPAAEARFREVLEAYRILSDPDDRMRYDRQLAWSRMPPQQASNQQTQSQQRHHHTQQRQSAANPPPPAAPPPRPLPWKFMAASLAGLILFLLVYTCLAPNRICRCRTTSGRRLLPVSFR</sequence>
<keyword evidence="2" id="KW-0812">Transmembrane</keyword>
<evidence type="ECO:0000256" key="2">
    <source>
        <dbReference type="SAM" id="Phobius"/>
    </source>
</evidence>
<dbReference type="InterPro" id="IPR036869">
    <property type="entry name" value="J_dom_sf"/>
</dbReference>
<evidence type="ECO:0000259" key="3">
    <source>
        <dbReference type="PROSITE" id="PS50076"/>
    </source>
</evidence>
<dbReference type="InterPro" id="IPR001623">
    <property type="entry name" value="DnaJ_domain"/>
</dbReference>
<feature type="transmembrane region" description="Helical" evidence="2">
    <location>
        <begin position="116"/>
        <end position="134"/>
    </location>
</feature>
<reference evidence="5" key="1">
    <citation type="submission" date="2024-03" db="EMBL/GenBank/DDBJ databases">
        <title>Chitinophaga horti sp. nov., isolated from garden soil.</title>
        <authorList>
            <person name="Lee D.S."/>
            <person name="Han D.M."/>
            <person name="Baek J.H."/>
            <person name="Choi D.G."/>
            <person name="Jeon J.H."/>
            <person name="Jeon C.O."/>
        </authorList>
    </citation>
    <scope>NUCLEOTIDE SEQUENCE [LARGE SCALE GENOMIC DNA]</scope>
    <source>
        <strain evidence="5">GPA1</strain>
    </source>
</reference>
<name>A0ABZ2YI84_9BACT</name>
<dbReference type="PANTHER" id="PTHR44825:SF1">
    <property type="entry name" value="DNAJ HOMOLOG SUBFAMILY C MEMBER 4"/>
    <property type="match status" value="1"/>
</dbReference>
<dbReference type="CDD" id="cd06257">
    <property type="entry name" value="DnaJ"/>
    <property type="match status" value="1"/>
</dbReference>
<feature type="compositionally biased region" description="Low complexity" evidence="1">
    <location>
        <begin position="76"/>
        <end position="86"/>
    </location>
</feature>
<dbReference type="Gene3D" id="1.10.287.110">
    <property type="entry name" value="DnaJ domain"/>
    <property type="match status" value="1"/>
</dbReference>
<proteinExistence type="predicted"/>
<dbReference type="RefSeq" id="WP_341834122.1">
    <property type="nucleotide sequence ID" value="NZ_CP149822.1"/>
</dbReference>